<feature type="domain" description="TfoX N-terminal" evidence="1">
    <location>
        <begin position="30"/>
        <end position="115"/>
    </location>
</feature>
<keyword evidence="3" id="KW-1185">Reference proteome</keyword>
<dbReference type="SUPFAM" id="SSF159894">
    <property type="entry name" value="YgaC/TfoX-N like"/>
    <property type="match status" value="1"/>
</dbReference>
<dbReference type="HOGENOM" id="CLU_136016_1_0_10"/>
<gene>
    <name evidence="2" type="ordered locus">Echvi_1232</name>
</gene>
<evidence type="ECO:0000313" key="2">
    <source>
        <dbReference type="EMBL" id="AGA77503.1"/>
    </source>
</evidence>
<dbReference type="eggNOG" id="COG3070">
    <property type="taxonomic scope" value="Bacteria"/>
</dbReference>
<dbReference type="Proteomes" id="UP000010796">
    <property type="component" value="Chromosome"/>
</dbReference>
<proteinExistence type="predicted"/>
<dbReference type="AlphaFoldDB" id="L0FWW4"/>
<dbReference type="KEGG" id="evi:Echvi_1232"/>
<protein>
    <submittedName>
        <fullName evidence="2">TfoX N-terminal domain protein</fullName>
    </submittedName>
</protein>
<dbReference type="STRING" id="926556.Echvi_1232"/>
<dbReference type="InterPro" id="IPR007076">
    <property type="entry name" value="TfoX_N"/>
</dbReference>
<dbReference type="PATRIC" id="fig|926556.3.peg.1308"/>
<evidence type="ECO:0000259" key="1">
    <source>
        <dbReference type="Pfam" id="PF04993"/>
    </source>
</evidence>
<evidence type="ECO:0000313" key="3">
    <source>
        <dbReference type="Proteomes" id="UP000010796"/>
    </source>
</evidence>
<accession>L0FWW4</accession>
<reference evidence="3" key="1">
    <citation type="submission" date="2012-02" db="EMBL/GenBank/DDBJ databases">
        <title>The complete genome of Echinicola vietnamensis DSM 17526.</title>
        <authorList>
            <person name="Lucas S."/>
            <person name="Copeland A."/>
            <person name="Lapidus A."/>
            <person name="Glavina del Rio T."/>
            <person name="Dalin E."/>
            <person name="Tice H."/>
            <person name="Bruce D."/>
            <person name="Goodwin L."/>
            <person name="Pitluck S."/>
            <person name="Peters L."/>
            <person name="Ovchinnikova G."/>
            <person name="Teshima H."/>
            <person name="Kyrpides N."/>
            <person name="Mavromatis K."/>
            <person name="Ivanova N."/>
            <person name="Brettin T."/>
            <person name="Detter J.C."/>
            <person name="Han C."/>
            <person name="Larimer F."/>
            <person name="Land M."/>
            <person name="Hauser L."/>
            <person name="Markowitz V."/>
            <person name="Cheng J.-F."/>
            <person name="Hugenholtz P."/>
            <person name="Woyke T."/>
            <person name="Wu D."/>
            <person name="Brambilla E."/>
            <person name="Klenk H.-P."/>
            <person name="Eisen J.A."/>
        </authorList>
    </citation>
    <scope>NUCLEOTIDE SEQUENCE [LARGE SCALE GENOMIC DNA]</scope>
    <source>
        <strain evidence="3">DSM 17526 / LMG 23754 / KMM 6221</strain>
    </source>
</reference>
<dbReference type="RefSeq" id="WP_015265067.1">
    <property type="nucleotide sequence ID" value="NC_019904.1"/>
</dbReference>
<name>L0FWW4_ECHVK</name>
<sequence length="128" mass="14615">MILVKLHFTRSIKMAYNSLLAKRIENLLSRSAPPFEAKKMMGGICFMVNDKMCMGVHENRIMARVGTDQYEEALQQAGSMEMNFTGKSMKGYVFVDGKVVDTEPQLAYWVDKCLHFNPLAKSSKRKKK</sequence>
<dbReference type="EMBL" id="CP003346">
    <property type="protein sequence ID" value="AGA77503.1"/>
    <property type="molecule type" value="Genomic_DNA"/>
</dbReference>
<dbReference type="Pfam" id="PF04993">
    <property type="entry name" value="TfoX_N"/>
    <property type="match status" value="1"/>
</dbReference>
<dbReference type="Gene3D" id="3.30.1460.30">
    <property type="entry name" value="YgaC/TfoX-N like chaperone"/>
    <property type="match status" value="1"/>
</dbReference>
<organism evidence="2 3">
    <name type="scientific">Echinicola vietnamensis (strain DSM 17526 / LMG 23754 / KMM 6221)</name>
    <dbReference type="NCBI Taxonomy" id="926556"/>
    <lineage>
        <taxon>Bacteria</taxon>
        <taxon>Pseudomonadati</taxon>
        <taxon>Bacteroidota</taxon>
        <taxon>Cytophagia</taxon>
        <taxon>Cytophagales</taxon>
        <taxon>Cyclobacteriaceae</taxon>
        <taxon>Echinicola</taxon>
    </lineage>
</organism>